<reference evidence="2 3" key="1">
    <citation type="submission" date="2019-02" db="EMBL/GenBank/DDBJ databases">
        <title>Deep-cultivation of Planctomycetes and their phenomic and genomic characterization uncovers novel biology.</title>
        <authorList>
            <person name="Wiegand S."/>
            <person name="Jogler M."/>
            <person name="Boedeker C."/>
            <person name="Pinto D."/>
            <person name="Vollmers J."/>
            <person name="Rivas-Marin E."/>
            <person name="Kohn T."/>
            <person name="Peeters S.H."/>
            <person name="Heuer A."/>
            <person name="Rast P."/>
            <person name="Oberbeckmann S."/>
            <person name="Bunk B."/>
            <person name="Jeske O."/>
            <person name="Meyerdierks A."/>
            <person name="Storesund J.E."/>
            <person name="Kallscheuer N."/>
            <person name="Luecker S."/>
            <person name="Lage O.M."/>
            <person name="Pohl T."/>
            <person name="Merkel B.J."/>
            <person name="Hornburger P."/>
            <person name="Mueller R.-W."/>
            <person name="Bruemmer F."/>
            <person name="Labrenz M."/>
            <person name="Spormann A.M."/>
            <person name="Op Den Camp H."/>
            <person name="Overmann J."/>
            <person name="Amann R."/>
            <person name="Jetten M.S.M."/>
            <person name="Mascher T."/>
            <person name="Medema M.H."/>
            <person name="Devos D.P."/>
            <person name="Kaster A.-K."/>
            <person name="Ovreas L."/>
            <person name="Rohde M."/>
            <person name="Galperin M.Y."/>
            <person name="Jogler C."/>
        </authorList>
    </citation>
    <scope>NUCLEOTIDE SEQUENCE [LARGE SCALE GENOMIC DNA]</scope>
    <source>
        <strain evidence="2 3">CA13</strain>
    </source>
</reference>
<keyword evidence="2" id="KW-0456">Lyase</keyword>
<evidence type="ECO:0000313" key="3">
    <source>
        <dbReference type="Proteomes" id="UP000315010"/>
    </source>
</evidence>
<organism evidence="2 3">
    <name type="scientific">Novipirellula herctigrandis</name>
    <dbReference type="NCBI Taxonomy" id="2527986"/>
    <lineage>
        <taxon>Bacteria</taxon>
        <taxon>Pseudomonadati</taxon>
        <taxon>Planctomycetota</taxon>
        <taxon>Planctomycetia</taxon>
        <taxon>Pirellulales</taxon>
        <taxon>Pirellulaceae</taxon>
        <taxon>Novipirellula</taxon>
    </lineage>
</organism>
<evidence type="ECO:0000259" key="1">
    <source>
        <dbReference type="Pfam" id="PF01208"/>
    </source>
</evidence>
<feature type="domain" description="Uroporphyrinogen decarboxylase (URO-D)" evidence="1">
    <location>
        <begin position="18"/>
        <end position="343"/>
    </location>
</feature>
<protein>
    <submittedName>
        <fullName evidence="2">Uroporphyrinogen decarboxylase</fullName>
        <ecNumber evidence="2">4.1.1.37</ecNumber>
    </submittedName>
</protein>
<dbReference type="OrthoDB" id="9780425at2"/>
<dbReference type="SUPFAM" id="SSF51726">
    <property type="entry name" value="UROD/MetE-like"/>
    <property type="match status" value="1"/>
</dbReference>
<dbReference type="Pfam" id="PF01208">
    <property type="entry name" value="URO-D"/>
    <property type="match status" value="1"/>
</dbReference>
<dbReference type="GO" id="GO:0006779">
    <property type="term" value="P:porphyrin-containing compound biosynthetic process"/>
    <property type="evidence" value="ECO:0007669"/>
    <property type="project" value="InterPro"/>
</dbReference>
<gene>
    <name evidence="2" type="primary">hemE_4</name>
    <name evidence="2" type="ORF">CA13_49050</name>
</gene>
<dbReference type="InterPro" id="IPR052024">
    <property type="entry name" value="Methanogen_methyltrans"/>
</dbReference>
<name>A0A5C5Z8B2_9BACT</name>
<accession>A0A5C5Z8B2</accession>
<dbReference type="Proteomes" id="UP000315010">
    <property type="component" value="Unassembled WGS sequence"/>
</dbReference>
<dbReference type="InterPro" id="IPR038071">
    <property type="entry name" value="UROD/MetE-like_sf"/>
</dbReference>
<dbReference type="RefSeq" id="WP_146400611.1">
    <property type="nucleotide sequence ID" value="NZ_SJPJ01000001.1"/>
</dbReference>
<evidence type="ECO:0000313" key="2">
    <source>
        <dbReference type="EMBL" id="TWT83440.1"/>
    </source>
</evidence>
<dbReference type="EC" id="4.1.1.37" evidence="2"/>
<dbReference type="InterPro" id="IPR000257">
    <property type="entry name" value="Uroporphyrinogen_deCOase"/>
</dbReference>
<dbReference type="PANTHER" id="PTHR47099">
    <property type="entry name" value="METHYLCOBAMIDE:COM METHYLTRANSFERASE MTBA"/>
    <property type="match status" value="1"/>
</dbReference>
<comment type="caution">
    <text evidence="2">The sequence shown here is derived from an EMBL/GenBank/DDBJ whole genome shotgun (WGS) entry which is preliminary data.</text>
</comment>
<dbReference type="PANTHER" id="PTHR47099:SF1">
    <property type="entry name" value="METHYLCOBAMIDE:COM METHYLTRANSFERASE MTBA"/>
    <property type="match status" value="1"/>
</dbReference>
<sequence length="347" mass="38017">MIKFNIHVKKVQAIMNGRERYLGILKSQPVDWLPRTPILMQYAAEYIGSNYAAFASDYRILVQSNRKCAEDFGIDQVSCISDPYRETQGFGATIKYVNDGPPHSTHPLEETKDLSVLLSPDPLSSERMHDRVKAAEKYKSEGQGEYSILGWVEGPAAEAADLRNLMNFLFDLMDDEAFACELMDRCVDVAIAFAQAQVDAGCDTIGIGDAIASQIDPRTYEKVIQPREKRLVNAIQEMGAYVKLHICGNITHLLPGIADLGVDILDVDHMVDMSTVRDTVGSAVALTGNLDPVSVIRNGTPELIREATLAAYKAVGNPYFVNAGCEIPAATPAANLKAFCEPVTYVP</sequence>
<keyword evidence="3" id="KW-1185">Reference proteome</keyword>
<proteinExistence type="predicted"/>
<dbReference type="GO" id="GO:0004853">
    <property type="term" value="F:uroporphyrinogen decarboxylase activity"/>
    <property type="evidence" value="ECO:0007669"/>
    <property type="project" value="UniProtKB-EC"/>
</dbReference>
<dbReference type="Gene3D" id="3.20.20.210">
    <property type="match status" value="1"/>
</dbReference>
<dbReference type="AlphaFoldDB" id="A0A5C5Z8B2"/>
<dbReference type="EMBL" id="SJPJ01000001">
    <property type="protein sequence ID" value="TWT83440.1"/>
    <property type="molecule type" value="Genomic_DNA"/>
</dbReference>